<reference evidence="1" key="1">
    <citation type="submission" date="2021-03" db="EMBL/GenBank/DDBJ databases">
        <authorList>
            <person name="Palmer J.M."/>
        </authorList>
    </citation>
    <scope>NUCLEOTIDE SEQUENCE</scope>
    <source>
        <strain evidence="1">ARV_011</strain>
    </source>
</reference>
<comment type="caution">
    <text evidence="1">The sequence shown here is derived from an EMBL/GenBank/DDBJ whole genome shotgun (WGS) entry which is preliminary data.</text>
</comment>
<gene>
    <name evidence="1" type="ORF">KQ657_002175</name>
</gene>
<organism evidence="1 2">
    <name type="scientific">Scheffersomyces spartinae</name>
    <dbReference type="NCBI Taxonomy" id="45513"/>
    <lineage>
        <taxon>Eukaryota</taxon>
        <taxon>Fungi</taxon>
        <taxon>Dikarya</taxon>
        <taxon>Ascomycota</taxon>
        <taxon>Saccharomycotina</taxon>
        <taxon>Pichiomycetes</taxon>
        <taxon>Debaryomycetaceae</taxon>
        <taxon>Scheffersomyces</taxon>
    </lineage>
</organism>
<dbReference type="AlphaFoldDB" id="A0A9P7VCX9"/>
<dbReference type="EMBL" id="JAHMUF010000002">
    <property type="protein sequence ID" value="KAG7195790.1"/>
    <property type="molecule type" value="Genomic_DNA"/>
</dbReference>
<dbReference type="RefSeq" id="XP_043051335.1">
    <property type="nucleotide sequence ID" value="XM_043192947.1"/>
</dbReference>
<dbReference type="InterPro" id="IPR018858">
    <property type="entry name" value="DUF2458"/>
</dbReference>
<dbReference type="Pfam" id="PF10454">
    <property type="entry name" value="DUF2458"/>
    <property type="match status" value="1"/>
</dbReference>
<proteinExistence type="predicted"/>
<keyword evidence="2" id="KW-1185">Reference proteome</keyword>
<accession>A0A9P7VCX9</accession>
<dbReference type="OrthoDB" id="4084221at2759"/>
<sequence length="251" mass="29437">MDPKLEREIVTYGVHHLLKDILILKSALKKYPSLTKHNEAKLVKLLLEGRLLQKNAFLKTYQQRKKNTDQLFVIMNDVLKGIEREYNTDQESTNDQGHTSALNSQYISQRYLADKYIRETIMTNEDSRHRIISVIRNQLKFQKEYEESRRRLIEGATGEGPLGVRLSKLANHNKLINETKLKGIIDQFDAEFYDKCTSMAQETCQTLTKLGIPFFSIHKEYQYPTLDQDKAYIMSYLMHVFKDEIEPINED</sequence>
<dbReference type="GeneID" id="66115549"/>
<evidence type="ECO:0000313" key="1">
    <source>
        <dbReference type="EMBL" id="KAG7195790.1"/>
    </source>
</evidence>
<dbReference type="Proteomes" id="UP000790833">
    <property type="component" value="Unassembled WGS sequence"/>
</dbReference>
<name>A0A9P7VCX9_9ASCO</name>
<evidence type="ECO:0000313" key="2">
    <source>
        <dbReference type="Proteomes" id="UP000790833"/>
    </source>
</evidence>
<protein>
    <submittedName>
        <fullName evidence="1">Uncharacterized protein</fullName>
    </submittedName>
</protein>